<dbReference type="RefSeq" id="WP_067393059.1">
    <property type="nucleotide sequence ID" value="NZ_JXKH01000003.1"/>
</dbReference>
<feature type="transmembrane region" description="Helical" evidence="10">
    <location>
        <begin position="413"/>
        <end position="432"/>
    </location>
</feature>
<dbReference type="AlphaFoldDB" id="A0A1L8RGZ7"/>
<feature type="transmembrane region" description="Helical" evidence="10">
    <location>
        <begin position="351"/>
        <end position="371"/>
    </location>
</feature>
<evidence type="ECO:0000256" key="1">
    <source>
        <dbReference type="ARBA" id="ARBA00004651"/>
    </source>
</evidence>
<keyword evidence="4" id="KW-0633">Potassium transport</keyword>
<evidence type="ECO:0000256" key="7">
    <source>
        <dbReference type="ARBA" id="ARBA00022989"/>
    </source>
</evidence>
<dbReference type="STRING" id="214095.RU97_GL001580"/>
<evidence type="ECO:0000256" key="5">
    <source>
        <dbReference type="ARBA" id="ARBA00022692"/>
    </source>
</evidence>
<evidence type="ECO:0000256" key="6">
    <source>
        <dbReference type="ARBA" id="ARBA00022958"/>
    </source>
</evidence>
<reference evidence="11 12" key="1">
    <citation type="submission" date="2014-12" db="EMBL/GenBank/DDBJ databases">
        <title>Draft genome sequences of 29 type strains of Enterococci.</title>
        <authorList>
            <person name="Zhong Z."/>
            <person name="Sun Z."/>
            <person name="Liu W."/>
            <person name="Zhang W."/>
            <person name="Zhang H."/>
        </authorList>
    </citation>
    <scope>NUCLEOTIDE SEQUENCE [LARGE SCALE GENOMIC DNA]</scope>
    <source>
        <strain evidence="11 12">DSM 17029</strain>
    </source>
</reference>
<organism evidence="11 12">
    <name type="scientific">Enterococcus canis</name>
    <dbReference type="NCBI Taxonomy" id="214095"/>
    <lineage>
        <taxon>Bacteria</taxon>
        <taxon>Bacillati</taxon>
        <taxon>Bacillota</taxon>
        <taxon>Bacilli</taxon>
        <taxon>Lactobacillales</taxon>
        <taxon>Enterococcaceae</taxon>
        <taxon>Enterococcus</taxon>
    </lineage>
</organism>
<dbReference type="GO" id="GO:0015379">
    <property type="term" value="F:potassium:chloride symporter activity"/>
    <property type="evidence" value="ECO:0007669"/>
    <property type="project" value="InterPro"/>
</dbReference>
<keyword evidence="7 10" id="KW-1133">Transmembrane helix</keyword>
<dbReference type="Proteomes" id="UP000181884">
    <property type="component" value="Unassembled WGS sequence"/>
</dbReference>
<dbReference type="EMBL" id="JXKH01000003">
    <property type="protein sequence ID" value="OJG18962.1"/>
    <property type="molecule type" value="Genomic_DNA"/>
</dbReference>
<gene>
    <name evidence="11" type="ORF">RU97_GL001580</name>
</gene>
<keyword evidence="9 10" id="KW-0472">Membrane</keyword>
<dbReference type="PANTHER" id="PTHR32024">
    <property type="entry name" value="TRK SYSTEM POTASSIUM UPTAKE PROTEIN TRKG-RELATED"/>
    <property type="match status" value="1"/>
</dbReference>
<keyword evidence="2" id="KW-0813">Transport</keyword>
<proteinExistence type="predicted"/>
<keyword evidence="8" id="KW-0406">Ion transport</keyword>
<feature type="transmembrane region" description="Helical" evidence="10">
    <location>
        <begin position="78"/>
        <end position="102"/>
    </location>
</feature>
<evidence type="ECO:0000313" key="11">
    <source>
        <dbReference type="EMBL" id="OJG18962.1"/>
    </source>
</evidence>
<feature type="transmembrane region" description="Helical" evidence="10">
    <location>
        <begin position="230"/>
        <end position="248"/>
    </location>
</feature>
<evidence type="ECO:0000256" key="4">
    <source>
        <dbReference type="ARBA" id="ARBA00022538"/>
    </source>
</evidence>
<keyword evidence="5 10" id="KW-0812">Transmembrane</keyword>
<evidence type="ECO:0000256" key="3">
    <source>
        <dbReference type="ARBA" id="ARBA00022475"/>
    </source>
</evidence>
<feature type="transmembrane region" description="Helical" evidence="10">
    <location>
        <begin position="129"/>
        <end position="150"/>
    </location>
</feature>
<keyword evidence="12" id="KW-1185">Reference proteome</keyword>
<feature type="transmembrane region" description="Helical" evidence="10">
    <location>
        <begin position="12"/>
        <end position="38"/>
    </location>
</feature>
<sequence length="452" mass="50272">MRRYKIQERRRFSAVQLLALGFFLLILVGGSLLSLPIFSRSGEFTNYLDSLFTATSAVCVTGLTTLNTAEHWNEWGQLLIMVLIELGGLGFMTMPVLMYFILRRKISLHTRMLLQEALNLDEMSGAIRLMLYIIKFAATIQIIGALLLSIQFVPEFGWRKGIFFGIFHSVSSFCNAGFDLLGDSLVPYQKNPFVLLVVSGLIIAGGFGFIVWRDVLGYRKNRLLSLHTKLALWVTGILLAGGMLLFFITENNAASLTTGTNFFERLANTFFMAVTPRTAGYYSIDYMQMTNAGLIVTMFLMYIGGTSGSTAGGLKTTTFGVLCIQIMSIFKGRSRAEFQERTIRSAVVFRAFTLFFLTFFLCVAAIIILTITENIPETSGVEYVAFEVFSAFGTVGLTMGLTPDLTVVGKLIIMLLMYIGRVGIYTVGFSLMTKANQQEAKFKYPEESIMIG</sequence>
<keyword evidence="6" id="KW-0630">Potassium</keyword>
<accession>A0A1L8RGZ7</accession>
<protein>
    <submittedName>
        <fullName evidence="11">TrkH family potassium uptake protein</fullName>
    </submittedName>
</protein>
<dbReference type="InterPro" id="IPR004772">
    <property type="entry name" value="TrkH"/>
</dbReference>
<dbReference type="PANTHER" id="PTHR32024:SF1">
    <property type="entry name" value="KTR SYSTEM POTASSIUM UPTAKE PROTEIN B"/>
    <property type="match status" value="1"/>
</dbReference>
<comment type="caution">
    <text evidence="11">The sequence shown here is derived from an EMBL/GenBank/DDBJ whole genome shotgun (WGS) entry which is preliminary data.</text>
</comment>
<dbReference type="GO" id="GO:0005886">
    <property type="term" value="C:plasma membrane"/>
    <property type="evidence" value="ECO:0007669"/>
    <property type="project" value="UniProtKB-SubCell"/>
</dbReference>
<dbReference type="NCBIfam" id="TIGR00933">
    <property type="entry name" value="2a38"/>
    <property type="match status" value="1"/>
</dbReference>
<evidence type="ECO:0000256" key="8">
    <source>
        <dbReference type="ARBA" id="ARBA00023065"/>
    </source>
</evidence>
<keyword evidence="3" id="KW-1003">Cell membrane</keyword>
<dbReference type="InterPro" id="IPR003445">
    <property type="entry name" value="Cat_transpt"/>
</dbReference>
<comment type="subcellular location">
    <subcellularLocation>
        <location evidence="1">Cell membrane</location>
        <topology evidence="1">Multi-pass membrane protein</topology>
    </subcellularLocation>
</comment>
<name>A0A1L8RGZ7_9ENTE</name>
<evidence type="ECO:0000256" key="10">
    <source>
        <dbReference type="SAM" id="Phobius"/>
    </source>
</evidence>
<evidence type="ECO:0000256" key="2">
    <source>
        <dbReference type="ARBA" id="ARBA00022448"/>
    </source>
</evidence>
<feature type="transmembrane region" description="Helical" evidence="10">
    <location>
        <begin position="286"/>
        <end position="305"/>
    </location>
</feature>
<dbReference type="Pfam" id="PF02386">
    <property type="entry name" value="TrkH"/>
    <property type="match status" value="1"/>
</dbReference>
<feature type="transmembrane region" description="Helical" evidence="10">
    <location>
        <begin position="193"/>
        <end position="210"/>
    </location>
</feature>
<evidence type="ECO:0000256" key="9">
    <source>
        <dbReference type="ARBA" id="ARBA00023136"/>
    </source>
</evidence>
<evidence type="ECO:0000313" key="12">
    <source>
        <dbReference type="Proteomes" id="UP000181884"/>
    </source>
</evidence>